<evidence type="ECO:0000256" key="2">
    <source>
        <dbReference type="ARBA" id="ARBA00022692"/>
    </source>
</evidence>
<protein>
    <submittedName>
        <fullName evidence="9">Ferric reduction oxidase 8, mitochondrial</fullName>
    </submittedName>
</protein>
<dbReference type="PROSITE" id="PS51384">
    <property type="entry name" value="FAD_FR"/>
    <property type="match status" value="1"/>
</dbReference>
<dbReference type="CDD" id="cd06186">
    <property type="entry name" value="NOX_Duox_like_FAD_NADP"/>
    <property type="match status" value="1"/>
</dbReference>
<dbReference type="InterPro" id="IPR013121">
    <property type="entry name" value="Fe_red_NAD-bd_6"/>
</dbReference>
<accession>A0A8B8JJT1</accession>
<dbReference type="GeneID" id="113847067"/>
<evidence type="ECO:0000256" key="6">
    <source>
        <dbReference type="SAM" id="Phobius"/>
    </source>
</evidence>
<dbReference type="SFLD" id="SFLDS00052">
    <property type="entry name" value="Ferric_Reductase_Domain"/>
    <property type="match status" value="1"/>
</dbReference>
<feature type="transmembrane region" description="Helical" evidence="6">
    <location>
        <begin position="12"/>
        <end position="28"/>
    </location>
</feature>
<dbReference type="KEGG" id="aprc:113847067"/>
<dbReference type="OrthoDB" id="167398at2759"/>
<dbReference type="PANTHER" id="PTHR11972">
    <property type="entry name" value="NADPH OXIDASE"/>
    <property type="match status" value="1"/>
</dbReference>
<evidence type="ECO:0000256" key="4">
    <source>
        <dbReference type="ARBA" id="ARBA00023002"/>
    </source>
</evidence>
<sequence>MASTTLLATLKLLIIVICAGWISLWLLKPTQIWTRKWKHAEDSANTTIFGYYGLSFAVYTFPIVAIAIIGLLFLDLKARYQRSRNARSSSNIFYNPHVVNSILGILSSIEILVTSLFLIFLAWTYYSRISYDFKKLIPDKSLKLNIWQLKYLRIATRFGLLAEACLALLLLPILRGLAVFRILGIQFEASVRYHTWVGTAMILFATIHGASTLLVWGVSHHIQHEIWKWQNTGRIYLAGEITLTVGLVIWVTSLPQIRRRKFEIFYYTHHLYTVFLVFFLFHAGDRHFYTVFPGIFLFSLDKLLRIIQSNPKTCMVSARIFPCKAVELILPKDPRLTYTPTSVVFLKIPTISHLQWHSFSIISSSRADEHIMSVIIKCEGWWTNSLYDLIHDELDKGEDKRKGIHVAIEGPYGPASLDFLRYDTLLLVAGGSGITPFLSILVEVDSATSKSRFPSRIQLVYVVKKTQDFCLLHSISHLLLKQSENFNLNLKLFVTQETQAGVGIRELLNEFFAVRTLQVKSVCSNYAAYGPESSTWMAAIAGFCSIIFLIFLICFNHIVIPSGKRSKLSKEKTPSWVMNLLLIAAFVLALGCSTLMAAMLRWRRLKKGISPISYKDIKPLDLNSAEARNALEEHEVHFGGRPNFKDIFGKVRIESCGSNIGVLVCGPESMKESVASACHQESECFKFGAKRTEPSFTFHTLNFTL</sequence>
<evidence type="ECO:0000313" key="9">
    <source>
        <dbReference type="RefSeq" id="XP_027331721.1"/>
    </source>
</evidence>
<gene>
    <name evidence="9" type="primary">LOC113847067</name>
</gene>
<dbReference type="GO" id="GO:0000293">
    <property type="term" value="F:ferric-chelate reductase activity"/>
    <property type="evidence" value="ECO:0007669"/>
    <property type="project" value="TreeGrafter"/>
</dbReference>
<reference evidence="9" key="2">
    <citation type="submission" date="2025-08" db="UniProtKB">
        <authorList>
            <consortium name="RefSeq"/>
        </authorList>
    </citation>
    <scope>IDENTIFICATION</scope>
    <source>
        <tissue evidence="9">Young leaves</tissue>
    </source>
</reference>
<keyword evidence="3 6" id="KW-1133">Transmembrane helix</keyword>
<dbReference type="AlphaFoldDB" id="A0A8B8JJT1"/>
<dbReference type="GO" id="GO:0005886">
    <property type="term" value="C:plasma membrane"/>
    <property type="evidence" value="ECO:0007669"/>
    <property type="project" value="TreeGrafter"/>
</dbReference>
<feature type="transmembrane region" description="Helical" evidence="6">
    <location>
        <begin position="158"/>
        <end position="183"/>
    </location>
</feature>
<dbReference type="InterPro" id="IPR017927">
    <property type="entry name" value="FAD-bd_FR_type"/>
</dbReference>
<evidence type="ECO:0000256" key="5">
    <source>
        <dbReference type="ARBA" id="ARBA00023136"/>
    </source>
</evidence>
<organism evidence="8 9">
    <name type="scientific">Abrus precatorius</name>
    <name type="common">Indian licorice</name>
    <name type="synonym">Glycine abrus</name>
    <dbReference type="NCBI Taxonomy" id="3816"/>
    <lineage>
        <taxon>Eukaryota</taxon>
        <taxon>Viridiplantae</taxon>
        <taxon>Streptophyta</taxon>
        <taxon>Embryophyta</taxon>
        <taxon>Tracheophyta</taxon>
        <taxon>Spermatophyta</taxon>
        <taxon>Magnoliopsida</taxon>
        <taxon>eudicotyledons</taxon>
        <taxon>Gunneridae</taxon>
        <taxon>Pentapetalae</taxon>
        <taxon>rosids</taxon>
        <taxon>fabids</taxon>
        <taxon>Fabales</taxon>
        <taxon>Fabaceae</taxon>
        <taxon>Papilionoideae</taxon>
        <taxon>50 kb inversion clade</taxon>
        <taxon>NPAAA clade</taxon>
        <taxon>indigoferoid/millettioid clade</taxon>
        <taxon>Abreae</taxon>
        <taxon>Abrus</taxon>
    </lineage>
</organism>
<dbReference type="RefSeq" id="XP_027331721.1">
    <property type="nucleotide sequence ID" value="XM_027475920.1"/>
</dbReference>
<evidence type="ECO:0000313" key="8">
    <source>
        <dbReference type="Proteomes" id="UP000694853"/>
    </source>
</evidence>
<name>A0A8B8JJT1_ABRPR</name>
<feature type="domain" description="FAD-binding FR-type" evidence="7">
    <location>
        <begin position="293"/>
        <end position="418"/>
    </location>
</feature>
<dbReference type="Pfam" id="PF01794">
    <property type="entry name" value="Ferric_reduct"/>
    <property type="match status" value="1"/>
</dbReference>
<feature type="transmembrane region" description="Helical" evidence="6">
    <location>
        <begin position="97"/>
        <end position="126"/>
    </location>
</feature>
<feature type="transmembrane region" description="Helical" evidence="6">
    <location>
        <begin position="235"/>
        <end position="252"/>
    </location>
</feature>
<dbReference type="SUPFAM" id="SSF63380">
    <property type="entry name" value="Riboflavin synthase domain-like"/>
    <property type="match status" value="1"/>
</dbReference>
<keyword evidence="5 6" id="KW-0472">Membrane</keyword>
<feature type="transmembrane region" description="Helical" evidence="6">
    <location>
        <begin position="48"/>
        <end position="76"/>
    </location>
</feature>
<evidence type="ECO:0000259" key="7">
    <source>
        <dbReference type="PROSITE" id="PS51384"/>
    </source>
</evidence>
<evidence type="ECO:0000256" key="1">
    <source>
        <dbReference type="ARBA" id="ARBA00004141"/>
    </source>
</evidence>
<proteinExistence type="predicted"/>
<keyword evidence="8" id="KW-1185">Reference proteome</keyword>
<dbReference type="Gene3D" id="3.40.50.80">
    <property type="entry name" value="Nucleotide-binding domain of ferredoxin-NADP reductase (FNR) module"/>
    <property type="match status" value="2"/>
</dbReference>
<reference evidence="8" key="1">
    <citation type="journal article" date="2019" name="Toxins">
        <title>Detection of Abrin-Like and Prepropulchellin-Like Toxin Genes and Transcripts Using Whole Genome Sequencing and Full-Length Transcript Sequencing of Abrus precatorius.</title>
        <authorList>
            <person name="Hovde B.T."/>
            <person name="Daligault H.E."/>
            <person name="Hanschen E.R."/>
            <person name="Kunde Y.A."/>
            <person name="Johnson M.B."/>
            <person name="Starkenburg S.R."/>
            <person name="Johnson S.L."/>
        </authorList>
    </citation>
    <scope>NUCLEOTIDE SEQUENCE [LARGE SCALE GENOMIC DNA]</scope>
</reference>
<dbReference type="SUPFAM" id="SSF52343">
    <property type="entry name" value="Ferredoxin reductase-like, C-terminal NADP-linked domain"/>
    <property type="match status" value="1"/>
</dbReference>
<dbReference type="InterPro" id="IPR013112">
    <property type="entry name" value="FAD-bd_8"/>
</dbReference>
<comment type="subcellular location">
    <subcellularLocation>
        <location evidence="1">Membrane</location>
        <topology evidence="1">Multi-pass membrane protein</topology>
    </subcellularLocation>
</comment>
<keyword evidence="2 6" id="KW-0812">Transmembrane</keyword>
<dbReference type="InterPro" id="IPR050369">
    <property type="entry name" value="RBOH/FRE"/>
</dbReference>
<feature type="transmembrane region" description="Helical" evidence="6">
    <location>
        <begin position="264"/>
        <end position="281"/>
    </location>
</feature>
<feature type="transmembrane region" description="Helical" evidence="6">
    <location>
        <begin position="536"/>
        <end position="560"/>
    </location>
</feature>
<dbReference type="PANTHER" id="PTHR11972:SF155">
    <property type="entry name" value="FERRIC REDUCTION OXIDASE 8, MITOCHONDRIAL"/>
    <property type="match status" value="1"/>
</dbReference>
<dbReference type="InterPro" id="IPR017938">
    <property type="entry name" value="Riboflavin_synthase-like_b-brl"/>
</dbReference>
<keyword evidence="4" id="KW-0560">Oxidoreductase</keyword>
<dbReference type="InterPro" id="IPR039261">
    <property type="entry name" value="FNR_nucleotide-bd"/>
</dbReference>
<dbReference type="Proteomes" id="UP000694853">
    <property type="component" value="Unplaced"/>
</dbReference>
<feature type="transmembrane region" description="Helical" evidence="6">
    <location>
        <begin position="195"/>
        <end position="215"/>
    </location>
</feature>
<dbReference type="SFLD" id="SFLDG01168">
    <property type="entry name" value="Ferric_reductase_subgroup_(FRE"/>
    <property type="match status" value="1"/>
</dbReference>
<dbReference type="Pfam" id="PF08022">
    <property type="entry name" value="FAD_binding_8"/>
    <property type="match status" value="1"/>
</dbReference>
<dbReference type="InterPro" id="IPR013130">
    <property type="entry name" value="Fe3_Rdtase_TM_dom"/>
</dbReference>
<feature type="transmembrane region" description="Helical" evidence="6">
    <location>
        <begin position="580"/>
        <end position="600"/>
    </location>
</feature>
<dbReference type="Pfam" id="PF08030">
    <property type="entry name" value="NAD_binding_6"/>
    <property type="match status" value="1"/>
</dbReference>
<evidence type="ECO:0000256" key="3">
    <source>
        <dbReference type="ARBA" id="ARBA00022989"/>
    </source>
</evidence>